<protein>
    <submittedName>
        <fullName evidence="2">Uncharacterized protein</fullName>
    </submittedName>
</protein>
<organism evidence="2 3">
    <name type="scientific">Trichomonascus ciferrii</name>
    <dbReference type="NCBI Taxonomy" id="44093"/>
    <lineage>
        <taxon>Eukaryota</taxon>
        <taxon>Fungi</taxon>
        <taxon>Dikarya</taxon>
        <taxon>Ascomycota</taxon>
        <taxon>Saccharomycotina</taxon>
        <taxon>Dipodascomycetes</taxon>
        <taxon>Dipodascales</taxon>
        <taxon>Trichomonascaceae</taxon>
        <taxon>Trichomonascus</taxon>
        <taxon>Trichomonascus ciferrii complex</taxon>
    </lineage>
</organism>
<dbReference type="EMBL" id="SWFS01000336">
    <property type="protein sequence ID" value="KAA8909583.1"/>
    <property type="molecule type" value="Genomic_DNA"/>
</dbReference>
<feature type="compositionally biased region" description="Polar residues" evidence="1">
    <location>
        <begin position="1"/>
        <end position="14"/>
    </location>
</feature>
<feature type="region of interest" description="Disordered" evidence="1">
    <location>
        <begin position="1"/>
        <end position="78"/>
    </location>
</feature>
<dbReference type="Proteomes" id="UP000761534">
    <property type="component" value="Unassembled WGS sequence"/>
</dbReference>
<comment type="caution">
    <text evidence="2">The sequence shown here is derived from an EMBL/GenBank/DDBJ whole genome shotgun (WGS) entry which is preliminary data.</text>
</comment>
<evidence type="ECO:0000313" key="2">
    <source>
        <dbReference type="EMBL" id="KAA8909583.1"/>
    </source>
</evidence>
<evidence type="ECO:0000313" key="3">
    <source>
        <dbReference type="Proteomes" id="UP000761534"/>
    </source>
</evidence>
<keyword evidence="3" id="KW-1185">Reference proteome</keyword>
<accession>A0A642V2A3</accession>
<proteinExistence type="predicted"/>
<gene>
    <name evidence="2" type="ORF">TRICI_004418</name>
</gene>
<sequence length="78" mass="8516">MGMSNVSGMQSKHSSLPGIAKSRAVPTALPSPDPATVNKLYSTVQQTKDTPTHQTPLQEKETQTNSQRNQYYPAEKSN</sequence>
<dbReference type="AlphaFoldDB" id="A0A642V2A3"/>
<evidence type="ECO:0000256" key="1">
    <source>
        <dbReference type="SAM" id="MobiDB-lite"/>
    </source>
</evidence>
<dbReference type="VEuPathDB" id="FungiDB:TRICI_004418"/>
<reference evidence="2" key="1">
    <citation type="journal article" date="2019" name="G3 (Bethesda)">
        <title>Genome Assemblies of Two Rare Opportunistic Yeast Pathogens: Diutina rugosa (syn. Candida rugosa) and Trichomonascus ciferrii (syn. Candida ciferrii).</title>
        <authorList>
            <person name="Mixao V."/>
            <person name="Saus E."/>
            <person name="Hansen A.P."/>
            <person name="Lass-Florl C."/>
            <person name="Gabaldon T."/>
        </authorList>
    </citation>
    <scope>NUCLEOTIDE SEQUENCE</scope>
    <source>
        <strain evidence="2">CBS 4856</strain>
    </source>
</reference>
<feature type="compositionally biased region" description="Polar residues" evidence="1">
    <location>
        <begin position="39"/>
        <end position="70"/>
    </location>
</feature>
<name>A0A642V2A3_9ASCO</name>